<gene>
    <name evidence="1" type="ORF">DKT68_13385</name>
</gene>
<keyword evidence="2" id="KW-1185">Reference proteome</keyword>
<dbReference type="AlphaFoldDB" id="A0A317D4C1"/>
<reference evidence="1 2" key="1">
    <citation type="submission" date="2018-05" db="EMBL/GenBank/DDBJ databases">
        <title>Micromonospora atacamensis sp. nov., a novel actinobacteria isolated from high altitude Atacama Desert soil.</title>
        <authorList>
            <person name="Carro L."/>
            <person name="Golinska P."/>
            <person name="Klenk H.-P."/>
            <person name="Goodfellow M."/>
        </authorList>
    </citation>
    <scope>NUCLEOTIDE SEQUENCE [LARGE SCALE GENOMIC DNA]</scope>
    <source>
        <strain evidence="1 2">5R2A7</strain>
    </source>
</reference>
<accession>A0A317D4C1</accession>
<sequence length="482" mass="52031">MAEILATRIRSDREDQLEEMIQRLTELDAADDLAQLDENTRGWRQSEWSARHANPVDGLMAELIAEVMAAMADLTDRPERLARVFVVTLKQESVAARLRQLADSSALVYFSDATFTLCGLYAGCAAEGLTGLYSGGRLRDLWRVARSVRDHQRLGADPALLGGLLRYYLVNQRIHALAAKLSHRLTSSAEPLGVWLTAQAVTFVLGHEIAHHVLDHRPATSDSPPADDLSACPLSEQQEFEADLLGYRAAVHVGRRDAARIPAGTGIDLPETGAALGALIGMLAIHVTEQGLFIRRGRSHPPAPARAARLLNEFSDPVRRFAEPFQADLLRATRDAADFSASGRPFDLAWFHAQPQVSTPLPLQNLQTVSILDRFQCRTREDHAAVLVGIDEISPFSLAAGACAGLAGDARAALLGWGVPDATAEEICAPHRALEFSTLVAKLRAAFAARGVPEKALLAGSLAGAQLLAPLLSRGEHPPAEI</sequence>
<organism evidence="1 2">
    <name type="scientific">Micromonospora acroterricola</name>
    <dbReference type="NCBI Taxonomy" id="2202421"/>
    <lineage>
        <taxon>Bacteria</taxon>
        <taxon>Bacillati</taxon>
        <taxon>Actinomycetota</taxon>
        <taxon>Actinomycetes</taxon>
        <taxon>Micromonosporales</taxon>
        <taxon>Micromonosporaceae</taxon>
        <taxon>Micromonospora</taxon>
    </lineage>
</organism>
<proteinExistence type="predicted"/>
<evidence type="ECO:0000313" key="2">
    <source>
        <dbReference type="Proteomes" id="UP000245410"/>
    </source>
</evidence>
<dbReference type="EMBL" id="QGKR01000186">
    <property type="protein sequence ID" value="PWR08980.1"/>
    <property type="molecule type" value="Genomic_DNA"/>
</dbReference>
<comment type="caution">
    <text evidence="1">The sequence shown here is derived from an EMBL/GenBank/DDBJ whole genome shotgun (WGS) entry which is preliminary data.</text>
</comment>
<name>A0A317D4C1_9ACTN</name>
<dbReference type="Proteomes" id="UP000245410">
    <property type="component" value="Unassembled WGS sequence"/>
</dbReference>
<protein>
    <submittedName>
        <fullName evidence="1">Uncharacterized protein</fullName>
    </submittedName>
</protein>
<evidence type="ECO:0000313" key="1">
    <source>
        <dbReference type="EMBL" id="PWR08980.1"/>
    </source>
</evidence>